<sequence>MYSSPGQTLNLLDLGRSCQAADPKDKIFSLLGLMPGGRMGPITSDYTVDTCQLYAKVAQHVASEFGWLAVLARAGSYNTAMDSLPSWVPDWSHSLSFSSVNLKNVPFYPPKIGTCDAAGKALTISLLRRGSRHFQAGNPDSASLDVYWDSYVLQNTETHLWEAAYQLKPLIRPAGVQAGQRHRFLNAVAGSCLRHFKLLLLATESTALKDPCPPIIFHDAWFVDLRLQYSEGETNAISETYRLLGVQTMMDLHPLCGVPIETAVQIFTMTIGEMLFSDLFATLEASLSTLNGRKPPIRDPEETAEFDKSFQSVILEVLDVLSLLPPIDEALGQLWMRKYNAGELVGVEARNQSGLRVVVFNFHQVGHEMRKKISQNDIESGPWSTHHPLFAAANDTLWKMFLHCFKYREVSYTFI</sequence>
<evidence type="ECO:0000313" key="1">
    <source>
        <dbReference type="EMBL" id="KAK8115252.1"/>
    </source>
</evidence>
<gene>
    <name evidence="1" type="ORF">PG999_007321</name>
</gene>
<dbReference type="Proteomes" id="UP001392437">
    <property type="component" value="Unassembled WGS sequence"/>
</dbReference>
<keyword evidence="2" id="KW-1185">Reference proteome</keyword>
<name>A0AAW0QY01_9PEZI</name>
<proteinExistence type="predicted"/>
<evidence type="ECO:0000313" key="2">
    <source>
        <dbReference type="Proteomes" id="UP001392437"/>
    </source>
</evidence>
<dbReference type="AlphaFoldDB" id="A0AAW0QY01"/>
<reference evidence="1 2" key="1">
    <citation type="submission" date="2023-01" db="EMBL/GenBank/DDBJ databases">
        <title>Analysis of 21 Apiospora genomes using comparative genomics revels a genus with tremendous synthesis potential of carbohydrate active enzymes and secondary metabolites.</title>
        <authorList>
            <person name="Sorensen T."/>
        </authorList>
    </citation>
    <scope>NUCLEOTIDE SEQUENCE [LARGE SCALE GENOMIC DNA]</scope>
    <source>
        <strain evidence="1 2">CBS 117206</strain>
    </source>
</reference>
<accession>A0AAW0QY01</accession>
<dbReference type="EMBL" id="JAQQWP010000006">
    <property type="protein sequence ID" value="KAK8115252.1"/>
    <property type="molecule type" value="Genomic_DNA"/>
</dbReference>
<comment type="caution">
    <text evidence="1">The sequence shown here is derived from an EMBL/GenBank/DDBJ whole genome shotgun (WGS) entry which is preliminary data.</text>
</comment>
<organism evidence="1 2">
    <name type="scientific">Apiospora kogelbergensis</name>
    <dbReference type="NCBI Taxonomy" id="1337665"/>
    <lineage>
        <taxon>Eukaryota</taxon>
        <taxon>Fungi</taxon>
        <taxon>Dikarya</taxon>
        <taxon>Ascomycota</taxon>
        <taxon>Pezizomycotina</taxon>
        <taxon>Sordariomycetes</taxon>
        <taxon>Xylariomycetidae</taxon>
        <taxon>Amphisphaeriales</taxon>
        <taxon>Apiosporaceae</taxon>
        <taxon>Apiospora</taxon>
    </lineage>
</organism>
<protein>
    <submittedName>
        <fullName evidence="1">Heterokaryon incompatibility protein 6- OR allele</fullName>
    </submittedName>
</protein>